<dbReference type="InterPro" id="IPR016050">
    <property type="entry name" value="Proteasome_bsu_CS"/>
</dbReference>
<evidence type="ECO:0000256" key="10">
    <source>
        <dbReference type="ARBA" id="ARBA00025456"/>
    </source>
</evidence>
<evidence type="ECO:0000256" key="3">
    <source>
        <dbReference type="ARBA" id="ARBA00022490"/>
    </source>
</evidence>
<evidence type="ECO:0000256" key="7">
    <source>
        <dbReference type="ARBA" id="ARBA00022942"/>
    </source>
</evidence>
<evidence type="ECO:0000256" key="8">
    <source>
        <dbReference type="ARBA" id="ARBA00023145"/>
    </source>
</evidence>
<dbReference type="PANTHER" id="PTHR32194:SF11">
    <property type="entry name" value="PROTEASOME SUBUNIT BETA"/>
    <property type="match status" value="1"/>
</dbReference>
<organism evidence="15 16">
    <name type="scientific">Cyprinus carpio</name>
    <name type="common">Common carp</name>
    <dbReference type="NCBI Taxonomy" id="7962"/>
    <lineage>
        <taxon>Eukaryota</taxon>
        <taxon>Metazoa</taxon>
        <taxon>Chordata</taxon>
        <taxon>Craniata</taxon>
        <taxon>Vertebrata</taxon>
        <taxon>Euteleostomi</taxon>
        <taxon>Actinopterygii</taxon>
        <taxon>Neopterygii</taxon>
        <taxon>Teleostei</taxon>
        <taxon>Ostariophysi</taxon>
        <taxon>Cypriniformes</taxon>
        <taxon>Cyprinidae</taxon>
        <taxon>Cyprininae</taxon>
        <taxon>Cyprinus</taxon>
    </lineage>
</organism>
<dbReference type="InterPro" id="IPR029055">
    <property type="entry name" value="Ntn_hydrolases_N"/>
</dbReference>
<dbReference type="PROSITE" id="PS51476">
    <property type="entry name" value="PROTEASOME_BETA_2"/>
    <property type="match status" value="1"/>
</dbReference>
<keyword evidence="14" id="KW-1133">Transmembrane helix</keyword>
<evidence type="ECO:0000256" key="9">
    <source>
        <dbReference type="ARBA" id="ARBA00023242"/>
    </source>
</evidence>
<feature type="active site" description="Nucleophile" evidence="12">
    <location>
        <position position="66"/>
    </location>
</feature>
<dbReference type="GO" id="GO:0004298">
    <property type="term" value="F:threonine-type endopeptidase activity"/>
    <property type="evidence" value="ECO:0007669"/>
    <property type="project" value="UniProtKB-KW"/>
</dbReference>
<comment type="subunit">
    <text evidence="11">The 26S proteasome consists of a 20S proteasome core and two 19S regulatory subunits. The 20S proteasome core is a barrel-shaped complex made of 28 subunits that are arranged in four stacked rings. The two outer rings are each formed by seven alpha subunits, and the two inner rings are formed by seven beta subunits. The proteolytic activity is exerted by three beta-subunits PSMB5, PSMB6 and PSMB7. Directly interacts with POMP. Interacts with ABCB1 and TAP1.</text>
</comment>
<evidence type="ECO:0000313" key="15">
    <source>
        <dbReference type="Ensembl" id="ENSCCRP00015014163.1"/>
    </source>
</evidence>
<dbReference type="PRINTS" id="PR00141">
    <property type="entry name" value="PROTEASOME"/>
</dbReference>
<comment type="similarity">
    <text evidence="13">Belongs to the peptidase T1B family.</text>
</comment>
<dbReference type="InterPro" id="IPR000243">
    <property type="entry name" value="Pept_T1A_subB"/>
</dbReference>
<dbReference type="InterPro" id="IPR023333">
    <property type="entry name" value="Proteasome_suB-type"/>
</dbReference>
<comment type="function">
    <text evidence="2">Component of the 20S core proteasome complex involved in the proteolytic degradation of most intracellular proteins. This complex plays numerous essential roles within the cell by associating with different regulatory particles. Associated with two 19S regulatory particles, forms the 26S proteasome and thus participates in the ATP-dependent degradation of ubiquitinated proteins. The 26S proteasome plays a key role in the maintenance of protein homeostasis by removing misfolded or damaged proteins that could impair cellular functions, and by removing proteins whose functions are no longer required. Associated with the PA200 or PA28, the 20S proteasome mediates ubiquitin-independent protein degradation. This type of proteolysis is required in several pathways including spermatogenesis (20S-PA200 complex) or generation of a subset of MHC class I-presented antigenic peptides (20S-PA28 complex). Within the 20S core complex, PSMB5 displays a chymotrypsin-like activity.</text>
</comment>
<comment type="subcellular location">
    <subcellularLocation>
        <location evidence="13">Cytoplasm</location>
    </subcellularLocation>
    <subcellularLocation>
        <location evidence="13">Nucleus</location>
    </subcellularLocation>
</comment>
<dbReference type="GO" id="GO:0005839">
    <property type="term" value="C:proteasome core complex"/>
    <property type="evidence" value="ECO:0007669"/>
    <property type="project" value="InterPro"/>
</dbReference>
<dbReference type="Gene3D" id="3.60.20.10">
    <property type="entry name" value="Glutamine Phosphoribosylpyrophosphate, subunit 1, domain 1"/>
    <property type="match status" value="1"/>
</dbReference>
<dbReference type="FunFam" id="3.60.20.10:FF:000030">
    <property type="entry name" value="Proteasome subunit beta"/>
    <property type="match status" value="1"/>
</dbReference>
<dbReference type="AlphaFoldDB" id="A0A8C1SZ11"/>
<dbReference type="Ensembl" id="ENSCCRT00015014668.1">
    <property type="protein sequence ID" value="ENSCCRP00015014163.1"/>
    <property type="gene ID" value="ENSCCRG00015006422.1"/>
</dbReference>
<dbReference type="PROSITE" id="PS00854">
    <property type="entry name" value="PROTEASOME_BETA_1"/>
    <property type="match status" value="1"/>
</dbReference>
<dbReference type="GO" id="GO:0005737">
    <property type="term" value="C:cytoplasm"/>
    <property type="evidence" value="ECO:0007669"/>
    <property type="project" value="UniProtKB-SubCell"/>
</dbReference>
<evidence type="ECO:0000256" key="14">
    <source>
        <dbReference type="SAM" id="Phobius"/>
    </source>
</evidence>
<dbReference type="PANTHER" id="PTHR32194">
    <property type="entry name" value="METALLOPROTEASE TLDD"/>
    <property type="match status" value="1"/>
</dbReference>
<keyword evidence="5" id="KW-0888">Threonine protease</keyword>
<accession>A0A8C1SZ11</accession>
<evidence type="ECO:0000256" key="13">
    <source>
        <dbReference type="RuleBase" id="RU004203"/>
    </source>
</evidence>
<comment type="subunit">
    <text evidence="13">Component of the proteasome complex.</text>
</comment>
<comment type="function">
    <text evidence="10">The proteasome is a multicatalytic proteinase complex which is characterized by its ability to cleave peptides with Arg, Phe, Tyr, Leu, and Glu adjacent to the leaving group at neutral or slightly basic pH. The proteasome has an ATP-dependent proteolytic activity. This subunit is involved in antigen processing to generate class I binding peptides.</text>
</comment>
<sequence>MALSSVLRSESADFADRFNQPFAHDCGLNQTDLGFGEALDDSLNFAVNPLSEGDEPERKIEFLHGTTTLAFKFQHGVIVAVDSRATAGSYIASQTVKKVIEINPYLLGTMAGGAADCSFWERLLARQCRIYELRNKERISVAAASKLLANMVYQYKGMGLSMGTMVCGWDKRGPGLYYVDSEGNRVCGDLFAVGSGSMYAYGVVDSGLRYDLTVEEACDLGRRAIYQATYRDAYSGGQVNLYRVHSEGWERVSQEDVLHLHLKYQMQCGGPGMELVRRVMPLSEERPLRLMFAAVVTLLLCIFVTLLSVFF</sequence>
<keyword evidence="9 13" id="KW-0539">Nucleus</keyword>
<keyword evidence="8" id="KW-0865">Zymogen</keyword>
<dbReference type="GO" id="GO:0005654">
    <property type="term" value="C:nucleoplasm"/>
    <property type="evidence" value="ECO:0007669"/>
    <property type="project" value="UniProtKB-ARBA"/>
</dbReference>
<dbReference type="GO" id="GO:0051603">
    <property type="term" value="P:proteolysis involved in protein catabolic process"/>
    <property type="evidence" value="ECO:0007669"/>
    <property type="project" value="InterPro"/>
</dbReference>
<dbReference type="Pfam" id="PF00227">
    <property type="entry name" value="Proteasome"/>
    <property type="match status" value="1"/>
</dbReference>
<evidence type="ECO:0000256" key="4">
    <source>
        <dbReference type="ARBA" id="ARBA00022670"/>
    </source>
</evidence>
<comment type="function">
    <text evidence="13">Component of the proteasome, a multicatalytic proteinase complex which is characterized by its ability to cleave peptides with Arg, Phe, Tyr, Leu, and Glu adjacent to the leaving group at neutral or slightly basic pH. The proteasome has an ATP-dependent proteolytic activity.</text>
</comment>
<dbReference type="Proteomes" id="UP000694700">
    <property type="component" value="Unplaced"/>
</dbReference>
<keyword evidence="4" id="KW-0645">Protease</keyword>
<evidence type="ECO:0000256" key="12">
    <source>
        <dbReference type="PIRSR" id="PIRSR600243-1"/>
    </source>
</evidence>
<reference evidence="15" key="1">
    <citation type="submission" date="2025-08" db="UniProtKB">
        <authorList>
            <consortium name="Ensembl"/>
        </authorList>
    </citation>
    <scope>IDENTIFICATION</scope>
</reference>
<keyword evidence="3 13" id="KW-0963">Cytoplasm</keyword>
<comment type="catalytic activity">
    <reaction evidence="1">
        <text>Cleavage of peptide bonds with very broad specificity.</text>
        <dbReference type="EC" id="3.4.25.1"/>
    </reaction>
</comment>
<evidence type="ECO:0000256" key="6">
    <source>
        <dbReference type="ARBA" id="ARBA00022801"/>
    </source>
</evidence>
<dbReference type="InterPro" id="IPR001353">
    <property type="entry name" value="Proteasome_sua/b"/>
</dbReference>
<keyword evidence="14" id="KW-0472">Membrane</keyword>
<name>A0A8C1SZ11_CYPCA</name>
<evidence type="ECO:0000313" key="16">
    <source>
        <dbReference type="Proteomes" id="UP000694700"/>
    </source>
</evidence>
<keyword evidence="7 13" id="KW-0647">Proteasome</keyword>
<evidence type="ECO:0000256" key="5">
    <source>
        <dbReference type="ARBA" id="ARBA00022698"/>
    </source>
</evidence>
<dbReference type="CDD" id="cd03761">
    <property type="entry name" value="proteasome_beta_type_5"/>
    <property type="match status" value="1"/>
</dbReference>
<protein>
    <recommendedName>
        <fullName evidence="13">Proteasome subunit beta</fullName>
    </recommendedName>
</protein>
<keyword evidence="14" id="KW-0812">Transmembrane</keyword>
<evidence type="ECO:0000256" key="11">
    <source>
        <dbReference type="ARBA" id="ARBA00046629"/>
    </source>
</evidence>
<keyword evidence="6" id="KW-0378">Hydrolase</keyword>
<evidence type="ECO:0000256" key="2">
    <source>
        <dbReference type="ARBA" id="ARBA00003802"/>
    </source>
</evidence>
<evidence type="ECO:0000256" key="1">
    <source>
        <dbReference type="ARBA" id="ARBA00001198"/>
    </source>
</evidence>
<feature type="transmembrane region" description="Helical" evidence="14">
    <location>
        <begin position="290"/>
        <end position="310"/>
    </location>
</feature>
<dbReference type="SUPFAM" id="SSF56235">
    <property type="entry name" value="N-terminal nucleophile aminohydrolases (Ntn hydrolases)"/>
    <property type="match status" value="1"/>
</dbReference>
<proteinExistence type="inferred from homology"/>